<dbReference type="GO" id="GO:0004803">
    <property type="term" value="F:transposase activity"/>
    <property type="evidence" value="ECO:0007669"/>
    <property type="project" value="InterPro"/>
</dbReference>
<protein>
    <submittedName>
        <fullName evidence="3">Transposase</fullName>
    </submittedName>
</protein>
<dbReference type="Proteomes" id="UP000887572">
    <property type="component" value="Unplaced"/>
</dbReference>
<evidence type="ECO:0000313" key="3">
    <source>
        <dbReference type="WBParaSite" id="Gr19_v10_g3401.t1"/>
    </source>
</evidence>
<name>A0A914HPB4_GLORO</name>
<dbReference type="GO" id="GO:0006313">
    <property type="term" value="P:DNA transposition"/>
    <property type="evidence" value="ECO:0007669"/>
    <property type="project" value="InterPro"/>
</dbReference>
<reference evidence="3" key="1">
    <citation type="submission" date="2022-11" db="UniProtKB">
        <authorList>
            <consortium name="WormBaseParasite"/>
        </authorList>
    </citation>
    <scope>IDENTIFICATION</scope>
</reference>
<evidence type="ECO:0000256" key="1">
    <source>
        <dbReference type="ARBA" id="ARBA00004123"/>
    </source>
</evidence>
<dbReference type="Gene3D" id="1.10.10.60">
    <property type="entry name" value="Homeodomain-like"/>
    <property type="match status" value="1"/>
</dbReference>
<keyword evidence="2" id="KW-1185">Reference proteome</keyword>
<dbReference type="InterPro" id="IPR002514">
    <property type="entry name" value="Transposase_8"/>
</dbReference>
<dbReference type="WBParaSite" id="Gr19_v10_g3401.t1">
    <property type="protein sequence ID" value="Gr19_v10_g3401.t1"/>
    <property type="gene ID" value="Gr19_v10_g3401"/>
</dbReference>
<accession>A0A914HPB4</accession>
<comment type="subcellular location">
    <subcellularLocation>
        <location evidence="1">Nucleus</location>
    </subcellularLocation>
</comment>
<dbReference type="Pfam" id="PF01527">
    <property type="entry name" value="HTH_Tnp_1"/>
    <property type="match status" value="1"/>
</dbReference>
<dbReference type="GO" id="GO:0003677">
    <property type="term" value="F:DNA binding"/>
    <property type="evidence" value="ECO:0007669"/>
    <property type="project" value="InterPro"/>
</dbReference>
<dbReference type="SUPFAM" id="SSF46689">
    <property type="entry name" value="Homeodomain-like"/>
    <property type="match status" value="1"/>
</dbReference>
<dbReference type="AlphaFoldDB" id="A0A914HPB4"/>
<proteinExistence type="predicted"/>
<sequence length="152" mass="17263">MNLAKPGQITQTMKRKPNIERKNLVEKFDQMKAELKRTGFKNSYSNQINETVAKELGLSVRTISNWKSELGQSTPNKYSDSEQKELIKHYYEIKDKNPKMSVGDIAKSLNISRATLYKWKKQFKPNSVDGHSVEENAAANVQKIGNSNSGNI</sequence>
<dbReference type="GO" id="GO:0005634">
    <property type="term" value="C:nucleus"/>
    <property type="evidence" value="ECO:0007669"/>
    <property type="project" value="UniProtKB-SubCell"/>
</dbReference>
<evidence type="ECO:0000313" key="2">
    <source>
        <dbReference type="Proteomes" id="UP000887572"/>
    </source>
</evidence>
<organism evidence="2 3">
    <name type="scientific">Globodera rostochiensis</name>
    <name type="common">Golden nematode worm</name>
    <name type="synonym">Heterodera rostochiensis</name>
    <dbReference type="NCBI Taxonomy" id="31243"/>
    <lineage>
        <taxon>Eukaryota</taxon>
        <taxon>Metazoa</taxon>
        <taxon>Ecdysozoa</taxon>
        <taxon>Nematoda</taxon>
        <taxon>Chromadorea</taxon>
        <taxon>Rhabditida</taxon>
        <taxon>Tylenchina</taxon>
        <taxon>Tylenchomorpha</taxon>
        <taxon>Tylenchoidea</taxon>
        <taxon>Heteroderidae</taxon>
        <taxon>Heteroderinae</taxon>
        <taxon>Globodera</taxon>
    </lineage>
</organism>
<dbReference type="InterPro" id="IPR009057">
    <property type="entry name" value="Homeodomain-like_sf"/>
</dbReference>